<sequence length="204" mass="22605">MRNTDIETRDDGSLSPFLADASTFSAPTASTVGAPHHPFPAVRGDPLFRHSDELVAAENQGTFDALLFGSSVACITYRFLGNRPILLRKITSKSTLIDAPPDTPSLSIIPFSVTRQVSHAKKMKRQPTNFVHKALTLKYTASSTIDDGRHSTETINHDFKSIAHDLDKWRTVALPDPLGYQNATLPRPREHISMLQMLHLKYTA</sequence>
<gene>
    <name evidence="1" type="ORF">V9T40_010814</name>
</gene>
<protein>
    <submittedName>
        <fullName evidence="1">Uncharacterized protein</fullName>
    </submittedName>
</protein>
<keyword evidence="2" id="KW-1185">Reference proteome</keyword>
<evidence type="ECO:0000313" key="1">
    <source>
        <dbReference type="EMBL" id="KAK7573623.1"/>
    </source>
</evidence>
<dbReference type="AlphaFoldDB" id="A0AAN9T4A6"/>
<dbReference type="Proteomes" id="UP001367676">
    <property type="component" value="Unassembled WGS sequence"/>
</dbReference>
<dbReference type="EMBL" id="JBBCAQ010000037">
    <property type="protein sequence ID" value="KAK7573623.1"/>
    <property type="molecule type" value="Genomic_DNA"/>
</dbReference>
<evidence type="ECO:0000313" key="2">
    <source>
        <dbReference type="Proteomes" id="UP001367676"/>
    </source>
</evidence>
<accession>A0AAN9T4A6</accession>
<reference evidence="1 2" key="1">
    <citation type="submission" date="2024-03" db="EMBL/GenBank/DDBJ databases">
        <title>Adaptation during the transition from Ophiocordyceps entomopathogen to insect associate is accompanied by gene loss and intensified selection.</title>
        <authorList>
            <person name="Ward C.M."/>
            <person name="Onetto C.A."/>
            <person name="Borneman A.R."/>
        </authorList>
    </citation>
    <scope>NUCLEOTIDE SEQUENCE [LARGE SCALE GENOMIC DNA]</scope>
    <source>
        <strain evidence="1">AWRI1</strain>
        <tissue evidence="1">Single Adult Female</tissue>
    </source>
</reference>
<proteinExistence type="predicted"/>
<organism evidence="1 2">
    <name type="scientific">Parthenolecanium corni</name>
    <dbReference type="NCBI Taxonomy" id="536013"/>
    <lineage>
        <taxon>Eukaryota</taxon>
        <taxon>Metazoa</taxon>
        <taxon>Ecdysozoa</taxon>
        <taxon>Arthropoda</taxon>
        <taxon>Hexapoda</taxon>
        <taxon>Insecta</taxon>
        <taxon>Pterygota</taxon>
        <taxon>Neoptera</taxon>
        <taxon>Paraneoptera</taxon>
        <taxon>Hemiptera</taxon>
        <taxon>Sternorrhyncha</taxon>
        <taxon>Coccoidea</taxon>
        <taxon>Coccidae</taxon>
        <taxon>Parthenolecanium</taxon>
    </lineage>
</organism>
<comment type="caution">
    <text evidence="1">The sequence shown here is derived from an EMBL/GenBank/DDBJ whole genome shotgun (WGS) entry which is preliminary data.</text>
</comment>
<name>A0AAN9T4A6_9HEMI</name>